<evidence type="ECO:0000313" key="1">
    <source>
        <dbReference type="EMBL" id="KAK6346240.1"/>
    </source>
</evidence>
<comment type="caution">
    <text evidence="1">The sequence shown here is derived from an EMBL/GenBank/DDBJ whole genome shotgun (WGS) entry which is preliminary data.</text>
</comment>
<evidence type="ECO:0008006" key="3">
    <source>
        <dbReference type="Google" id="ProtNLM"/>
    </source>
</evidence>
<name>A0AAV9US24_9PEZI</name>
<organism evidence="1 2">
    <name type="scientific">Orbilia blumenaviensis</name>
    <dbReference type="NCBI Taxonomy" id="1796055"/>
    <lineage>
        <taxon>Eukaryota</taxon>
        <taxon>Fungi</taxon>
        <taxon>Dikarya</taxon>
        <taxon>Ascomycota</taxon>
        <taxon>Pezizomycotina</taxon>
        <taxon>Orbiliomycetes</taxon>
        <taxon>Orbiliales</taxon>
        <taxon>Orbiliaceae</taxon>
        <taxon>Orbilia</taxon>
    </lineage>
</organism>
<dbReference type="EMBL" id="JAVHNS010000008">
    <property type="protein sequence ID" value="KAK6346240.1"/>
    <property type="molecule type" value="Genomic_DNA"/>
</dbReference>
<proteinExistence type="predicted"/>
<dbReference type="Proteomes" id="UP001373714">
    <property type="component" value="Unassembled WGS sequence"/>
</dbReference>
<gene>
    <name evidence="1" type="ORF">TWF730_010569</name>
</gene>
<sequence>MPSRPEIPELSAIVPGDRSTYPKDSIINNYTRLSHIPSMGMGLVAAQDLPAGTAWCLASLDNYLPIPRKTFIAIRLAGKKYPEWKNFQSSIEMVAVYSPRFDAVNFSVDNLRFLNHGIVEGEGEGGVGNVEIGGTAVAEDSLVGWAAWTNREIKQGEQLVANYYGFKNCPWGNTCEKFLDLTLSDKLDFDIMDRETKLDEPVELILTRDQFSVYTQSGLEREIDKALLAVIAKWGVWDEGRGSWVIKVPVESPSQ</sequence>
<dbReference type="InterPro" id="IPR046341">
    <property type="entry name" value="SET_dom_sf"/>
</dbReference>
<evidence type="ECO:0000313" key="2">
    <source>
        <dbReference type="Proteomes" id="UP001373714"/>
    </source>
</evidence>
<keyword evidence="2" id="KW-1185">Reference proteome</keyword>
<dbReference type="AlphaFoldDB" id="A0AAV9US24"/>
<accession>A0AAV9US24</accession>
<dbReference type="SUPFAM" id="SSF82199">
    <property type="entry name" value="SET domain"/>
    <property type="match status" value="1"/>
</dbReference>
<protein>
    <recommendedName>
        <fullName evidence="3">SET domain-containing protein</fullName>
    </recommendedName>
</protein>
<reference evidence="1 2" key="1">
    <citation type="submission" date="2019-10" db="EMBL/GenBank/DDBJ databases">
        <authorList>
            <person name="Palmer J.M."/>
        </authorList>
    </citation>
    <scope>NUCLEOTIDE SEQUENCE [LARGE SCALE GENOMIC DNA]</scope>
    <source>
        <strain evidence="1 2">TWF730</strain>
    </source>
</reference>